<dbReference type="Proteomes" id="UP001280121">
    <property type="component" value="Unassembled WGS sequence"/>
</dbReference>
<dbReference type="EMBL" id="JANJYI010000006">
    <property type="protein sequence ID" value="KAK2644061.1"/>
    <property type="molecule type" value="Genomic_DNA"/>
</dbReference>
<protein>
    <submittedName>
        <fullName evidence="2">Uncharacterized protein</fullName>
    </submittedName>
</protein>
<organism evidence="2 3">
    <name type="scientific">Dipteronia dyeriana</name>
    <dbReference type="NCBI Taxonomy" id="168575"/>
    <lineage>
        <taxon>Eukaryota</taxon>
        <taxon>Viridiplantae</taxon>
        <taxon>Streptophyta</taxon>
        <taxon>Embryophyta</taxon>
        <taxon>Tracheophyta</taxon>
        <taxon>Spermatophyta</taxon>
        <taxon>Magnoliopsida</taxon>
        <taxon>eudicotyledons</taxon>
        <taxon>Gunneridae</taxon>
        <taxon>Pentapetalae</taxon>
        <taxon>rosids</taxon>
        <taxon>malvids</taxon>
        <taxon>Sapindales</taxon>
        <taxon>Sapindaceae</taxon>
        <taxon>Hippocastanoideae</taxon>
        <taxon>Acereae</taxon>
        <taxon>Dipteronia</taxon>
    </lineage>
</organism>
<reference evidence="2" key="1">
    <citation type="journal article" date="2023" name="Plant J.">
        <title>Genome sequences and population genomics provide insights into the demographic history, inbreeding, and mutation load of two 'living fossil' tree species of Dipteronia.</title>
        <authorList>
            <person name="Feng Y."/>
            <person name="Comes H.P."/>
            <person name="Chen J."/>
            <person name="Zhu S."/>
            <person name="Lu R."/>
            <person name="Zhang X."/>
            <person name="Li P."/>
            <person name="Qiu J."/>
            <person name="Olsen K.M."/>
            <person name="Qiu Y."/>
        </authorList>
    </citation>
    <scope>NUCLEOTIDE SEQUENCE</scope>
    <source>
        <strain evidence="2">KIB01</strain>
    </source>
</reference>
<accession>A0AAD9TXX1</accession>
<feature type="region of interest" description="Disordered" evidence="1">
    <location>
        <begin position="1"/>
        <end position="32"/>
    </location>
</feature>
<evidence type="ECO:0000313" key="3">
    <source>
        <dbReference type="Proteomes" id="UP001280121"/>
    </source>
</evidence>
<gene>
    <name evidence="2" type="ORF">Ddye_019256</name>
</gene>
<dbReference type="PANTHER" id="PTHR35295:SF1">
    <property type="entry name" value="DNA LIGASE-LIKE PROTEIN"/>
    <property type="match status" value="1"/>
</dbReference>
<keyword evidence="3" id="KW-1185">Reference proteome</keyword>
<name>A0AAD9TXX1_9ROSI</name>
<sequence>MSTSKSISRKRGSDSSLNKSDSKKRVVDDFDTGFSSDFKDIMSALQQIKEKAHKDGQKKIEEMISSDFKIVCGGNVASEIRSKIDLLNSKLVKDRQDFAKAYSENLTECGNFLEHENAKIKEVYEKFYKEKGVNFESLLNHGVFDNFSEYKDKEKGDSFEGMRDAIHYNKENKKRMLMRNEQLGKQQDSLHLLFVEHNNPTNSDILAGIEIRDEREEFDI</sequence>
<comment type="caution">
    <text evidence="2">The sequence shown here is derived from an EMBL/GenBank/DDBJ whole genome shotgun (WGS) entry which is preliminary data.</text>
</comment>
<evidence type="ECO:0000256" key="1">
    <source>
        <dbReference type="SAM" id="MobiDB-lite"/>
    </source>
</evidence>
<evidence type="ECO:0000313" key="2">
    <source>
        <dbReference type="EMBL" id="KAK2644061.1"/>
    </source>
</evidence>
<dbReference type="AlphaFoldDB" id="A0AAD9TXX1"/>
<proteinExistence type="predicted"/>
<dbReference type="PANTHER" id="PTHR35295">
    <property type="entry name" value="DNA LIGASE-LIKE PROTEIN"/>
    <property type="match status" value="1"/>
</dbReference>